<protein>
    <submittedName>
        <fullName evidence="3">Calcium-binding protein</fullName>
    </submittedName>
</protein>
<dbReference type="SUPFAM" id="SSF51120">
    <property type="entry name" value="beta-Roll"/>
    <property type="match status" value="5"/>
</dbReference>
<gene>
    <name evidence="3" type="ORF">EQG66_04950</name>
</gene>
<proteinExistence type="predicted"/>
<dbReference type="AlphaFoldDB" id="A0A4Q1KJ89"/>
<dbReference type="PANTHER" id="PTHR38340:SF1">
    <property type="entry name" value="S-LAYER PROTEIN"/>
    <property type="match status" value="1"/>
</dbReference>
<dbReference type="Proteomes" id="UP000290958">
    <property type="component" value="Unassembled WGS sequence"/>
</dbReference>
<evidence type="ECO:0000256" key="1">
    <source>
        <dbReference type="ARBA" id="ARBA00004613"/>
    </source>
</evidence>
<dbReference type="Pfam" id="PF00353">
    <property type="entry name" value="HemolysinCabind"/>
    <property type="match status" value="8"/>
</dbReference>
<keyword evidence="4" id="KW-1185">Reference proteome</keyword>
<dbReference type="EMBL" id="SBKP01000003">
    <property type="protein sequence ID" value="RXR29888.1"/>
    <property type="molecule type" value="Genomic_DNA"/>
</dbReference>
<dbReference type="OrthoDB" id="9773411at2"/>
<organism evidence="3 4">
    <name type="scientific">Sphingobium fluviale</name>
    <dbReference type="NCBI Taxonomy" id="2506423"/>
    <lineage>
        <taxon>Bacteria</taxon>
        <taxon>Pseudomonadati</taxon>
        <taxon>Pseudomonadota</taxon>
        <taxon>Alphaproteobacteria</taxon>
        <taxon>Sphingomonadales</taxon>
        <taxon>Sphingomonadaceae</taxon>
        <taxon>Sphingobium</taxon>
    </lineage>
</organism>
<dbReference type="PRINTS" id="PR00313">
    <property type="entry name" value="CABNDNGRPT"/>
</dbReference>
<dbReference type="InterPro" id="IPR050557">
    <property type="entry name" value="RTX_toxin/Mannuronan_C5-epim"/>
</dbReference>
<dbReference type="InterPro" id="IPR018511">
    <property type="entry name" value="Hemolysin-typ_Ca-bd_CS"/>
</dbReference>
<dbReference type="PANTHER" id="PTHR38340">
    <property type="entry name" value="S-LAYER PROTEIN"/>
    <property type="match status" value="1"/>
</dbReference>
<comment type="caution">
    <text evidence="3">The sequence shown here is derived from an EMBL/GenBank/DDBJ whole genome shotgun (WGS) entry which is preliminary data.</text>
</comment>
<reference evidence="4" key="1">
    <citation type="submission" date="2019-01" db="EMBL/GenBank/DDBJ databases">
        <title>Cytophagaceae bacterium strain CAR-16.</title>
        <authorList>
            <person name="Chen W.-M."/>
        </authorList>
    </citation>
    <scope>NUCLEOTIDE SEQUENCE [LARGE SCALE GENOMIC DNA]</scope>
    <source>
        <strain evidence="4">CHR27</strain>
    </source>
</reference>
<sequence>MPTYTGTSGADTFAAPDNQDWIIAGLGGADVLSGAGGNDSISGDAGNDTLSGGDGNDSFLIGTGHGFDSIDGGIGYDAIKALTDNVTIGIKMLSGIEEISANGYVGVTISGDSSDNVFDFTNVVLTGIGQILGGGGNDTIIGNALVANVINGGTGNDIMVGGAADDIFYVSKNAGFDSFDGGLGNDMIVAAEEGARISFGAITNVETISGAAFFNTQIIGTAANDVMDFSTITLQNIANIDGGDGNDTMIGSAGDNILSGGDGDDIIDGGAGNDTLAGGKGRDVLNGGAGDDSFMISGGPDIYKGGAGYDALYAAQNGANLQLDTGLLSGIEEISANGFVGMTISAANAAGSTIDLRRIFITDDDIASINGGNGADTIFGSKTYDYIFAGLGDDTVNGFLGDDEIHGGGGHDTIMGGNGYDVIFGDAGNDILNGGAQDDILWGGSGDDMFIAGANSGFDEYHGENGIDTLVAEAGQKLIRATKIDGIETISWDGSRLVTIQGGFGDEFFDFATVTLVGVSAIKGGFGNDIIHGSSLGDVINGEVGVDTLSGGLGDDTITGDADFDFLTGGLGNDIFRDTAVGLNGDTITDFTAGDAIQIINAKDFTKVVLSYTDDGSGLAGTLHVDGVGGLAGGGIDIHLIGAYANATFQVTSDGANGALILI</sequence>
<accession>A0A4Q1KJ89</accession>
<dbReference type="InterPro" id="IPR001343">
    <property type="entry name" value="Hemolysn_Ca-bd"/>
</dbReference>
<evidence type="ECO:0000313" key="3">
    <source>
        <dbReference type="EMBL" id="RXR29888.1"/>
    </source>
</evidence>
<comment type="subcellular location">
    <subcellularLocation>
        <location evidence="1">Secreted</location>
    </subcellularLocation>
</comment>
<name>A0A4Q1KJ89_9SPHN</name>
<dbReference type="GO" id="GO:0005576">
    <property type="term" value="C:extracellular region"/>
    <property type="evidence" value="ECO:0007669"/>
    <property type="project" value="UniProtKB-SubCell"/>
</dbReference>
<keyword evidence="2" id="KW-0964">Secreted</keyword>
<dbReference type="PROSITE" id="PS00330">
    <property type="entry name" value="HEMOLYSIN_CALCIUM"/>
    <property type="match status" value="5"/>
</dbReference>
<evidence type="ECO:0000256" key="2">
    <source>
        <dbReference type="ARBA" id="ARBA00022525"/>
    </source>
</evidence>
<dbReference type="Gene3D" id="2.150.10.10">
    <property type="entry name" value="Serralysin-like metalloprotease, C-terminal"/>
    <property type="match status" value="5"/>
</dbReference>
<dbReference type="GO" id="GO:0005509">
    <property type="term" value="F:calcium ion binding"/>
    <property type="evidence" value="ECO:0007669"/>
    <property type="project" value="InterPro"/>
</dbReference>
<dbReference type="RefSeq" id="WP_129403425.1">
    <property type="nucleotide sequence ID" value="NZ_SBKP01000003.1"/>
</dbReference>
<dbReference type="InterPro" id="IPR011049">
    <property type="entry name" value="Serralysin-like_metalloprot_C"/>
</dbReference>
<evidence type="ECO:0000313" key="4">
    <source>
        <dbReference type="Proteomes" id="UP000290958"/>
    </source>
</evidence>